<gene>
    <name evidence="4" type="ORF">SAMN05216548_10446</name>
</gene>
<accession>A0A1H9F9K1</accession>
<evidence type="ECO:0000313" key="4">
    <source>
        <dbReference type="EMBL" id="SEQ34626.1"/>
    </source>
</evidence>
<dbReference type="PANTHER" id="PTHR12526:SF510">
    <property type="entry name" value="D-INOSITOL 3-PHOSPHATE GLYCOSYLTRANSFERASE"/>
    <property type="match status" value="1"/>
</dbReference>
<dbReference type="SUPFAM" id="SSF53756">
    <property type="entry name" value="UDP-Glycosyltransferase/glycogen phosphorylase"/>
    <property type="match status" value="1"/>
</dbReference>
<evidence type="ECO:0000259" key="3">
    <source>
        <dbReference type="Pfam" id="PF00534"/>
    </source>
</evidence>
<protein>
    <submittedName>
        <fullName evidence="4">Glycosyl transferases group 1</fullName>
    </submittedName>
</protein>
<evidence type="ECO:0000256" key="1">
    <source>
        <dbReference type="ARBA" id="ARBA00022676"/>
    </source>
</evidence>
<dbReference type="CDD" id="cd03801">
    <property type="entry name" value="GT4_PimA-like"/>
    <property type="match status" value="1"/>
</dbReference>
<dbReference type="GO" id="GO:0016757">
    <property type="term" value="F:glycosyltransferase activity"/>
    <property type="evidence" value="ECO:0007669"/>
    <property type="project" value="UniProtKB-KW"/>
</dbReference>
<organism evidence="4 5">
    <name type="scientific">Faunimonas pinastri</name>
    <dbReference type="NCBI Taxonomy" id="1855383"/>
    <lineage>
        <taxon>Bacteria</taxon>
        <taxon>Pseudomonadati</taxon>
        <taxon>Pseudomonadota</taxon>
        <taxon>Alphaproteobacteria</taxon>
        <taxon>Hyphomicrobiales</taxon>
        <taxon>Afifellaceae</taxon>
        <taxon>Faunimonas</taxon>
    </lineage>
</organism>
<dbReference type="Proteomes" id="UP000199647">
    <property type="component" value="Unassembled WGS sequence"/>
</dbReference>
<dbReference type="EMBL" id="FOFG01000004">
    <property type="protein sequence ID" value="SEQ34626.1"/>
    <property type="molecule type" value="Genomic_DNA"/>
</dbReference>
<dbReference type="AlphaFoldDB" id="A0A1H9F9K1"/>
<name>A0A1H9F9K1_9HYPH</name>
<evidence type="ECO:0000313" key="5">
    <source>
        <dbReference type="Proteomes" id="UP000199647"/>
    </source>
</evidence>
<sequence>MVTRCAIYSPSGFGTPENPFGKDVANLGLFRAIARHSGYSDINFLLHAQTPPEQVAQALLGRERTATRINTGGLLSVGRMRESGVLLRGKADLADLAWLRRGAGSDRDFSLVGLVHCIAPPALRRYIADAATAPVQPWDALICTSPVVRDNLARMFEGVSDHLSSRFGGSRPPSPPMPALPVIPLGVDVERFARAADRPDVREATRTRMQLGPDDVLVLWVGRLSFFEKAFPQPMFQAVAEAAARTGKRIHFAMAGWFPAGETGRQEYADAARLHAPGVTVHLLDGRKSETVDALWSASDIFLSLVDNVQETFGITPIEAMAAGLPVVVSDWDGYRANVVDGEQGFLVETLGGPAGLGATMLQRHVFGLDSYQNYVGNVAQHTAIDIGAAADAIGRLAGDPELRRRFGEAGRRHARERYDWPVIVRQIDGLFDELAALRQDAAAFEAGSALARQDPVRCEPFGDFAEFATNVLSGSTRLRARAGVTEASVARLATVGLNRFGGMWRPRAEATTALLRAVVEHPDRDVEAILAGFPNEPRQPLQAALMWMCKYGLLDWKTG</sequence>
<dbReference type="STRING" id="1855383.SAMN05216548_10446"/>
<reference evidence="4 5" key="1">
    <citation type="submission" date="2016-10" db="EMBL/GenBank/DDBJ databases">
        <authorList>
            <person name="de Groot N.N."/>
        </authorList>
    </citation>
    <scope>NUCLEOTIDE SEQUENCE [LARGE SCALE GENOMIC DNA]</scope>
    <source>
        <strain evidence="4 5">A52C2</strain>
    </source>
</reference>
<dbReference type="InterPro" id="IPR001296">
    <property type="entry name" value="Glyco_trans_1"/>
</dbReference>
<keyword evidence="5" id="KW-1185">Reference proteome</keyword>
<keyword evidence="2 4" id="KW-0808">Transferase</keyword>
<keyword evidence="1" id="KW-0328">Glycosyltransferase</keyword>
<feature type="domain" description="Glycosyl transferase family 1" evidence="3">
    <location>
        <begin position="208"/>
        <end position="349"/>
    </location>
</feature>
<proteinExistence type="predicted"/>
<dbReference type="RefSeq" id="WP_092495930.1">
    <property type="nucleotide sequence ID" value="NZ_FOFG01000004.1"/>
</dbReference>
<dbReference type="PANTHER" id="PTHR12526">
    <property type="entry name" value="GLYCOSYLTRANSFERASE"/>
    <property type="match status" value="1"/>
</dbReference>
<dbReference type="Pfam" id="PF00534">
    <property type="entry name" value="Glycos_transf_1"/>
    <property type="match status" value="1"/>
</dbReference>
<dbReference type="Gene3D" id="3.40.50.2000">
    <property type="entry name" value="Glycogen Phosphorylase B"/>
    <property type="match status" value="4"/>
</dbReference>
<evidence type="ECO:0000256" key="2">
    <source>
        <dbReference type="ARBA" id="ARBA00022679"/>
    </source>
</evidence>
<dbReference type="OrthoDB" id="529131at2"/>